<feature type="chain" id="PRO_5045419160" evidence="2">
    <location>
        <begin position="21"/>
        <end position="488"/>
    </location>
</feature>
<evidence type="ECO:0000313" key="4">
    <source>
        <dbReference type="EMBL" id="MFD1951944.1"/>
    </source>
</evidence>
<comment type="caution">
    <text evidence="4">The sequence shown here is derived from an EMBL/GenBank/DDBJ whole genome shotgun (WGS) entry which is preliminary data.</text>
</comment>
<name>A0ABW4TYW6_9SPHN</name>
<dbReference type="Pfam" id="PF03572">
    <property type="entry name" value="Peptidase_S41"/>
    <property type="match status" value="1"/>
</dbReference>
<evidence type="ECO:0000256" key="2">
    <source>
        <dbReference type="SAM" id="SignalP"/>
    </source>
</evidence>
<feature type="signal peptide" evidence="2">
    <location>
        <begin position="1"/>
        <end position="20"/>
    </location>
</feature>
<dbReference type="EMBL" id="JBHUGS010000004">
    <property type="protein sequence ID" value="MFD1951944.1"/>
    <property type="molecule type" value="Genomic_DNA"/>
</dbReference>
<dbReference type="PROSITE" id="PS51257">
    <property type="entry name" value="PROKAR_LIPOPROTEIN"/>
    <property type="match status" value="1"/>
</dbReference>
<gene>
    <name evidence="4" type="ORF">ACFSGX_14315</name>
</gene>
<keyword evidence="5" id="KW-1185">Reference proteome</keyword>
<dbReference type="CDD" id="cd07561">
    <property type="entry name" value="Peptidase_S41_CPP_like"/>
    <property type="match status" value="1"/>
</dbReference>
<dbReference type="SMART" id="SM00245">
    <property type="entry name" value="TSPc"/>
    <property type="match status" value="1"/>
</dbReference>
<dbReference type="Gene3D" id="3.30.750.170">
    <property type="match status" value="1"/>
</dbReference>
<protein>
    <submittedName>
        <fullName evidence="4">S41 family peptidase</fullName>
    </submittedName>
</protein>
<feature type="domain" description="PDZ" evidence="3">
    <location>
        <begin position="126"/>
        <end position="177"/>
    </location>
</feature>
<dbReference type="Proteomes" id="UP001597400">
    <property type="component" value="Unassembled WGS sequence"/>
</dbReference>
<dbReference type="PANTHER" id="PTHR32060:SF30">
    <property type="entry name" value="CARBOXY-TERMINAL PROCESSING PROTEASE CTPA"/>
    <property type="match status" value="1"/>
</dbReference>
<dbReference type="InterPro" id="IPR029045">
    <property type="entry name" value="ClpP/crotonase-like_dom_sf"/>
</dbReference>
<keyword evidence="2" id="KW-0732">Signal</keyword>
<dbReference type="InterPro" id="IPR036034">
    <property type="entry name" value="PDZ_sf"/>
</dbReference>
<evidence type="ECO:0000313" key="5">
    <source>
        <dbReference type="Proteomes" id="UP001597400"/>
    </source>
</evidence>
<evidence type="ECO:0000256" key="1">
    <source>
        <dbReference type="SAM" id="MobiDB-lite"/>
    </source>
</evidence>
<accession>A0ABW4TYW6</accession>
<evidence type="ECO:0000259" key="3">
    <source>
        <dbReference type="PROSITE" id="PS50106"/>
    </source>
</evidence>
<dbReference type="InterPro" id="IPR005151">
    <property type="entry name" value="Tail-specific_protease"/>
</dbReference>
<dbReference type="Pfam" id="PF00595">
    <property type="entry name" value="PDZ"/>
    <property type="match status" value="1"/>
</dbReference>
<reference evidence="5" key="1">
    <citation type="journal article" date="2019" name="Int. J. Syst. Evol. Microbiol.">
        <title>The Global Catalogue of Microorganisms (GCM) 10K type strain sequencing project: providing services to taxonomists for standard genome sequencing and annotation.</title>
        <authorList>
            <consortium name="The Broad Institute Genomics Platform"/>
            <consortium name="The Broad Institute Genome Sequencing Center for Infectious Disease"/>
            <person name="Wu L."/>
            <person name="Ma J."/>
        </authorList>
    </citation>
    <scope>NUCLEOTIDE SEQUENCE [LARGE SCALE GENOMIC DNA]</scope>
    <source>
        <strain evidence="5">CGMCC 1.12702</strain>
    </source>
</reference>
<dbReference type="Gene3D" id="2.30.42.10">
    <property type="match status" value="1"/>
</dbReference>
<proteinExistence type="predicted"/>
<organism evidence="4 5">
    <name type="scientific">Sphingomonas arantia</name>
    <dbReference type="NCBI Taxonomy" id="1460676"/>
    <lineage>
        <taxon>Bacteria</taxon>
        <taxon>Pseudomonadati</taxon>
        <taxon>Pseudomonadota</taxon>
        <taxon>Alphaproteobacteria</taxon>
        <taxon>Sphingomonadales</taxon>
        <taxon>Sphingomonadaceae</taxon>
        <taxon>Sphingomonas</taxon>
    </lineage>
</organism>
<feature type="region of interest" description="Disordered" evidence="1">
    <location>
        <begin position="23"/>
        <end position="52"/>
    </location>
</feature>
<dbReference type="InterPro" id="IPR001478">
    <property type="entry name" value="PDZ"/>
</dbReference>
<dbReference type="SMART" id="SM00228">
    <property type="entry name" value="PDZ"/>
    <property type="match status" value="1"/>
</dbReference>
<dbReference type="SUPFAM" id="SSF52096">
    <property type="entry name" value="ClpP/crotonase"/>
    <property type="match status" value="1"/>
</dbReference>
<feature type="compositionally biased region" description="Pro residues" evidence="1">
    <location>
        <begin position="36"/>
        <end position="48"/>
    </location>
</feature>
<dbReference type="PROSITE" id="PS50106">
    <property type="entry name" value="PDZ"/>
    <property type="match status" value="1"/>
</dbReference>
<sequence>MRYRRSGVLLSVAALLSACGGGGGGSAPVTGGTTPTPTPTPTATPTPTPVASTGCSLRERQDWAAAQLREWYLFPETLPASLDPTPYSSVDTYVDALTATARGQRRDRYFTYLTSIRGEDAFYATGSSAGFGFRLSGDTAARRLFIAETFEGTPAAGGGIERGDEILAIGSGDTPLRPVREYYNFGGADPIGVALGPNTPGLVRTLQVTGPAGTRLVTLTKTEYDIAPVSSRYGAKILTDGDRRVGYVNLRTFISSADPALRTAFANFRAQGITDIIVDMRYNGGGLISVAENLVDLLGRDRAATDVQGYTSFRPEKATNDTVRYFRTVAESVAPTRVAFIGTGGTASASELVINAYTPYLRNRAALIGSNTYGKPVGQIALDRPACDDRLRVVAIAVQNSARSAAYFDGLATTVEASCAANDDISFPMGDPRESSTARALDFLAGRPCTRITATTASGIGSRSLATDRELLIPAKPDTAQREVPGLF</sequence>
<dbReference type="RefSeq" id="WP_380930941.1">
    <property type="nucleotide sequence ID" value="NZ_JBHUGS010000004.1"/>
</dbReference>
<dbReference type="PANTHER" id="PTHR32060">
    <property type="entry name" value="TAIL-SPECIFIC PROTEASE"/>
    <property type="match status" value="1"/>
</dbReference>
<dbReference type="Gene3D" id="3.90.226.10">
    <property type="entry name" value="2-enoyl-CoA Hydratase, Chain A, domain 1"/>
    <property type="match status" value="1"/>
</dbReference>